<dbReference type="EMBL" id="KL705230">
    <property type="protein sequence ID" value="KFW87907.1"/>
    <property type="molecule type" value="Genomic_DNA"/>
</dbReference>
<reference evidence="8 9" key="1">
    <citation type="submission" date="2014-06" db="EMBL/GenBank/DDBJ databases">
        <title>Genome evolution of avian class.</title>
        <authorList>
            <person name="Zhang G."/>
            <person name="Li C."/>
        </authorList>
    </citation>
    <scope>NUCLEOTIDE SEQUENCE [LARGE SCALE GENOMIC DNA]</scope>
    <source>
        <strain evidence="8">BGI_N305</strain>
    </source>
</reference>
<dbReference type="InterPro" id="IPR036179">
    <property type="entry name" value="Ig-like_dom_sf"/>
</dbReference>
<dbReference type="InterPro" id="IPR007110">
    <property type="entry name" value="Ig-like_dom"/>
</dbReference>
<organism evidence="8 9">
    <name type="scientific">Manacus vitellinus</name>
    <name type="common">golden-collared manakin</name>
    <dbReference type="NCBI Taxonomy" id="328815"/>
    <lineage>
        <taxon>Eukaryota</taxon>
        <taxon>Metazoa</taxon>
        <taxon>Chordata</taxon>
        <taxon>Craniata</taxon>
        <taxon>Vertebrata</taxon>
        <taxon>Euteleostomi</taxon>
        <taxon>Archelosauria</taxon>
        <taxon>Archosauria</taxon>
        <taxon>Dinosauria</taxon>
        <taxon>Saurischia</taxon>
        <taxon>Theropoda</taxon>
        <taxon>Coelurosauria</taxon>
        <taxon>Aves</taxon>
        <taxon>Neognathae</taxon>
        <taxon>Neoaves</taxon>
        <taxon>Telluraves</taxon>
        <taxon>Australaves</taxon>
        <taxon>Passeriformes</taxon>
        <taxon>Pipridae</taxon>
        <taxon>Manacus</taxon>
    </lineage>
</organism>
<dbReference type="GO" id="GO:1903037">
    <property type="term" value="P:regulation of leukocyte cell-cell adhesion"/>
    <property type="evidence" value="ECO:0007669"/>
    <property type="project" value="UniProtKB-ARBA"/>
</dbReference>
<keyword evidence="9" id="KW-1185">Reference proteome</keyword>
<evidence type="ECO:0000256" key="4">
    <source>
        <dbReference type="ARBA" id="ARBA00023157"/>
    </source>
</evidence>
<evidence type="ECO:0000256" key="6">
    <source>
        <dbReference type="ARBA" id="ARBA00023319"/>
    </source>
</evidence>
<dbReference type="FunFam" id="2.60.40.10:FF:000142">
    <property type="entry name" value="V-set domain-containing T-cell activation inhibitor 1"/>
    <property type="match status" value="1"/>
</dbReference>
<dbReference type="GO" id="GO:0009897">
    <property type="term" value="C:external side of plasma membrane"/>
    <property type="evidence" value="ECO:0007669"/>
    <property type="project" value="TreeGrafter"/>
</dbReference>
<dbReference type="GO" id="GO:0001817">
    <property type="term" value="P:regulation of cytokine production"/>
    <property type="evidence" value="ECO:0007669"/>
    <property type="project" value="TreeGrafter"/>
</dbReference>
<comment type="subcellular location">
    <subcellularLocation>
        <location evidence="1">Membrane</location>
    </subcellularLocation>
</comment>
<protein>
    <submittedName>
        <fullName evidence="8">Myelin-oligodendrocyte glycoprotein</fullName>
    </submittedName>
</protein>
<dbReference type="PROSITE" id="PS50835">
    <property type="entry name" value="IG_LIKE"/>
    <property type="match status" value="1"/>
</dbReference>
<sequence length="69" mass="7877">LTVTAPPGPITVAKGEDVLLPCRFSPGHNAQDTEVTWFREQFLPFVHRYKLGQDQFGEQMVQYQGRTEL</sequence>
<keyword evidence="5" id="KW-0325">Glycoprotein</keyword>
<dbReference type="SUPFAM" id="SSF48726">
    <property type="entry name" value="Immunoglobulin"/>
    <property type="match status" value="1"/>
</dbReference>
<evidence type="ECO:0000259" key="7">
    <source>
        <dbReference type="PROSITE" id="PS50835"/>
    </source>
</evidence>
<proteinExistence type="predicted"/>
<feature type="non-terminal residue" evidence="8">
    <location>
        <position position="69"/>
    </location>
</feature>
<feature type="domain" description="Ig-like" evidence="7">
    <location>
        <begin position="1"/>
        <end position="40"/>
    </location>
</feature>
<keyword evidence="4" id="KW-1015">Disulfide bond</keyword>
<evidence type="ECO:0000256" key="2">
    <source>
        <dbReference type="ARBA" id="ARBA00022729"/>
    </source>
</evidence>
<dbReference type="InterPro" id="IPR013783">
    <property type="entry name" value="Ig-like_fold"/>
</dbReference>
<dbReference type="GO" id="GO:0005102">
    <property type="term" value="F:signaling receptor binding"/>
    <property type="evidence" value="ECO:0007669"/>
    <property type="project" value="TreeGrafter"/>
</dbReference>
<dbReference type="GO" id="GO:0050852">
    <property type="term" value="P:T cell receptor signaling pathway"/>
    <property type="evidence" value="ECO:0007669"/>
    <property type="project" value="TreeGrafter"/>
</dbReference>
<dbReference type="InterPro" id="IPR050504">
    <property type="entry name" value="IgSF_BTN/MOG"/>
</dbReference>
<accession>A0A093QVD0</accession>
<keyword evidence="3" id="KW-0472">Membrane</keyword>
<feature type="non-terminal residue" evidence="8">
    <location>
        <position position="1"/>
    </location>
</feature>
<keyword evidence="2" id="KW-0732">Signal</keyword>
<dbReference type="PANTHER" id="PTHR24100:SF149">
    <property type="entry name" value="BG-LIKE ANTIGEN 1-RELATED"/>
    <property type="match status" value="1"/>
</dbReference>
<evidence type="ECO:0000256" key="5">
    <source>
        <dbReference type="ARBA" id="ARBA00023180"/>
    </source>
</evidence>
<evidence type="ECO:0000256" key="1">
    <source>
        <dbReference type="ARBA" id="ARBA00004370"/>
    </source>
</evidence>
<name>A0A093QVD0_9PASS</name>
<dbReference type="OrthoDB" id="9218281at2759"/>
<dbReference type="AlphaFoldDB" id="A0A093QVD0"/>
<evidence type="ECO:0000313" key="9">
    <source>
        <dbReference type="Proteomes" id="UP000053258"/>
    </source>
</evidence>
<dbReference type="STRING" id="328815.ENSMVIP00005009767"/>
<dbReference type="Gene3D" id="2.60.40.10">
    <property type="entry name" value="Immunoglobulins"/>
    <property type="match status" value="1"/>
</dbReference>
<dbReference type="Pfam" id="PF07686">
    <property type="entry name" value="V-set"/>
    <property type="match status" value="1"/>
</dbReference>
<gene>
    <name evidence="8" type="ORF">N305_00038</name>
</gene>
<evidence type="ECO:0000256" key="3">
    <source>
        <dbReference type="ARBA" id="ARBA00023136"/>
    </source>
</evidence>
<dbReference type="InterPro" id="IPR013106">
    <property type="entry name" value="Ig_V-set"/>
</dbReference>
<dbReference type="PANTHER" id="PTHR24100">
    <property type="entry name" value="BUTYROPHILIN"/>
    <property type="match status" value="1"/>
</dbReference>
<evidence type="ECO:0000313" key="8">
    <source>
        <dbReference type="EMBL" id="KFW87907.1"/>
    </source>
</evidence>
<dbReference type="GO" id="GO:0050863">
    <property type="term" value="P:regulation of T cell activation"/>
    <property type="evidence" value="ECO:0007669"/>
    <property type="project" value="UniProtKB-ARBA"/>
</dbReference>
<dbReference type="Proteomes" id="UP000053258">
    <property type="component" value="Unassembled WGS sequence"/>
</dbReference>
<keyword evidence="6" id="KW-0393">Immunoglobulin domain</keyword>